<name>A0A851GCI4_9BACT</name>
<keyword evidence="13" id="KW-1185">Reference proteome</keyword>
<dbReference type="GO" id="GO:0030203">
    <property type="term" value="P:glycosaminoglycan metabolic process"/>
    <property type="evidence" value="ECO:0007669"/>
    <property type="project" value="TreeGrafter"/>
</dbReference>
<keyword evidence="7" id="KW-0732">Signal</keyword>
<dbReference type="RefSeq" id="WP_178931672.1">
    <property type="nucleotide sequence ID" value="NZ_JACBAZ010000002.1"/>
</dbReference>
<feature type="chain" id="PRO_5032341043" description="beta-N-acetylhexosaminidase" evidence="7">
    <location>
        <begin position="24"/>
        <end position="843"/>
    </location>
</feature>
<dbReference type="Pfam" id="PF13290">
    <property type="entry name" value="CHB_HEX_C_1"/>
    <property type="match status" value="1"/>
</dbReference>
<comment type="catalytic activity">
    <reaction evidence="1">
        <text>Hydrolysis of terminal non-reducing N-acetyl-D-hexosamine residues in N-acetyl-beta-D-hexosaminides.</text>
        <dbReference type="EC" id="3.2.1.52"/>
    </reaction>
</comment>
<dbReference type="Gene3D" id="3.30.379.10">
    <property type="entry name" value="Chitobiase/beta-hexosaminidase domain 2-like"/>
    <property type="match status" value="1"/>
</dbReference>
<dbReference type="PANTHER" id="PTHR22600:SF57">
    <property type="entry name" value="BETA-N-ACETYLHEXOSAMINIDASE"/>
    <property type="match status" value="1"/>
</dbReference>
<feature type="active site" description="Proton donor" evidence="6">
    <location>
        <position position="327"/>
    </location>
</feature>
<dbReference type="Gene3D" id="2.60.120.260">
    <property type="entry name" value="Galactose-binding domain-like"/>
    <property type="match status" value="1"/>
</dbReference>
<dbReference type="AlphaFoldDB" id="A0A851GCI4"/>
<evidence type="ECO:0000256" key="4">
    <source>
        <dbReference type="ARBA" id="ARBA00022801"/>
    </source>
</evidence>
<accession>A0A851GCI4</accession>
<dbReference type="SUPFAM" id="SSF55545">
    <property type="entry name" value="beta-N-acetylhexosaminidase-like domain"/>
    <property type="match status" value="1"/>
</dbReference>
<dbReference type="EC" id="3.2.1.52" evidence="3"/>
<dbReference type="SUPFAM" id="SSF51445">
    <property type="entry name" value="(Trans)glycosidases"/>
    <property type="match status" value="1"/>
</dbReference>
<dbReference type="InterPro" id="IPR015883">
    <property type="entry name" value="Glyco_hydro_20_cat"/>
</dbReference>
<dbReference type="Gene3D" id="3.20.20.80">
    <property type="entry name" value="Glycosidases"/>
    <property type="match status" value="1"/>
</dbReference>
<dbReference type="Pfam" id="PF23524">
    <property type="entry name" value="MGAT4A_C"/>
    <property type="match status" value="1"/>
</dbReference>
<evidence type="ECO:0000256" key="6">
    <source>
        <dbReference type="PIRSR" id="PIRSR625705-1"/>
    </source>
</evidence>
<feature type="domain" description="Glycoside hydrolase family 20 catalytic" evidence="8">
    <location>
        <begin position="148"/>
        <end position="498"/>
    </location>
</feature>
<keyword evidence="4 12" id="KW-0378">Hydrolase</keyword>
<reference evidence="12 13" key="1">
    <citation type="submission" date="2020-07" db="EMBL/GenBank/DDBJ databases">
        <title>Roseicoccus Jingziensis gen. nov., sp. nov., isolated from coastal seawater.</title>
        <authorList>
            <person name="Feng X."/>
        </authorList>
    </citation>
    <scope>NUCLEOTIDE SEQUENCE [LARGE SCALE GENOMIC DNA]</scope>
    <source>
        <strain evidence="12 13">N1E253</strain>
    </source>
</reference>
<dbReference type="PANTHER" id="PTHR22600">
    <property type="entry name" value="BETA-HEXOSAMINIDASE"/>
    <property type="match status" value="1"/>
</dbReference>
<comment type="similarity">
    <text evidence="2">Belongs to the glycosyl hydrolase 20 family.</text>
</comment>
<dbReference type="GO" id="GO:0004563">
    <property type="term" value="F:beta-N-acetylhexosaminidase activity"/>
    <property type="evidence" value="ECO:0007669"/>
    <property type="project" value="UniProtKB-EC"/>
</dbReference>
<dbReference type="InterPro" id="IPR015882">
    <property type="entry name" value="HEX_bac_N"/>
</dbReference>
<keyword evidence="5" id="KW-0326">Glycosidase</keyword>
<proteinExistence type="inferred from homology"/>
<feature type="domain" description="Beta-hexosaminidase bacterial type N-terminal" evidence="9">
    <location>
        <begin position="34"/>
        <end position="145"/>
    </location>
</feature>
<feature type="domain" description="GH29D-like beta-sandwich" evidence="10">
    <location>
        <begin position="535"/>
        <end position="595"/>
    </location>
</feature>
<evidence type="ECO:0000259" key="9">
    <source>
        <dbReference type="Pfam" id="PF02838"/>
    </source>
</evidence>
<dbReference type="Proteomes" id="UP000557872">
    <property type="component" value="Unassembled WGS sequence"/>
</dbReference>
<gene>
    <name evidence="12" type="ORF">HW115_05910</name>
</gene>
<dbReference type="Pfam" id="PF02838">
    <property type="entry name" value="Glyco_hydro_20b"/>
    <property type="match status" value="1"/>
</dbReference>
<dbReference type="GO" id="GO:0016020">
    <property type="term" value="C:membrane"/>
    <property type="evidence" value="ECO:0007669"/>
    <property type="project" value="TreeGrafter"/>
</dbReference>
<protein>
    <recommendedName>
        <fullName evidence="3">beta-N-acetylhexosaminidase</fullName>
        <ecNumber evidence="3">3.2.1.52</ecNumber>
    </recommendedName>
</protein>
<dbReference type="InterPro" id="IPR008979">
    <property type="entry name" value="Galactose-bd-like_sf"/>
</dbReference>
<dbReference type="InterPro" id="IPR056576">
    <property type="entry name" value="MGAT4_A/B/C_C"/>
</dbReference>
<dbReference type="InterPro" id="IPR017853">
    <property type="entry name" value="GH"/>
</dbReference>
<comment type="caution">
    <text evidence="12">The sequence shown here is derived from an EMBL/GenBank/DDBJ whole genome shotgun (WGS) entry which is preliminary data.</text>
</comment>
<evidence type="ECO:0000256" key="1">
    <source>
        <dbReference type="ARBA" id="ARBA00001231"/>
    </source>
</evidence>
<dbReference type="Pfam" id="PF00728">
    <property type="entry name" value="Glyco_hydro_20"/>
    <property type="match status" value="1"/>
</dbReference>
<dbReference type="InterPro" id="IPR025705">
    <property type="entry name" value="Beta_hexosaminidase_sua/sub"/>
</dbReference>
<evidence type="ECO:0000256" key="7">
    <source>
        <dbReference type="SAM" id="SignalP"/>
    </source>
</evidence>
<evidence type="ECO:0000313" key="12">
    <source>
        <dbReference type="EMBL" id="NWK55136.1"/>
    </source>
</evidence>
<dbReference type="PRINTS" id="PR00738">
    <property type="entry name" value="GLHYDRLASE20"/>
</dbReference>
<evidence type="ECO:0000256" key="5">
    <source>
        <dbReference type="ARBA" id="ARBA00023295"/>
    </source>
</evidence>
<feature type="domain" description="MGAT4 A/B/C C-terminal" evidence="11">
    <location>
        <begin position="721"/>
        <end position="838"/>
    </location>
</feature>
<evidence type="ECO:0000259" key="10">
    <source>
        <dbReference type="Pfam" id="PF13290"/>
    </source>
</evidence>
<evidence type="ECO:0000259" key="11">
    <source>
        <dbReference type="Pfam" id="PF23524"/>
    </source>
</evidence>
<evidence type="ECO:0000259" key="8">
    <source>
        <dbReference type="Pfam" id="PF00728"/>
    </source>
</evidence>
<feature type="signal peptide" evidence="7">
    <location>
        <begin position="1"/>
        <end position="23"/>
    </location>
</feature>
<dbReference type="GO" id="GO:0005975">
    <property type="term" value="P:carbohydrate metabolic process"/>
    <property type="evidence" value="ECO:0007669"/>
    <property type="project" value="InterPro"/>
</dbReference>
<evidence type="ECO:0000256" key="2">
    <source>
        <dbReference type="ARBA" id="ARBA00006285"/>
    </source>
</evidence>
<dbReference type="SUPFAM" id="SSF49785">
    <property type="entry name" value="Galactose-binding domain-like"/>
    <property type="match status" value="1"/>
</dbReference>
<evidence type="ECO:0000256" key="3">
    <source>
        <dbReference type="ARBA" id="ARBA00012663"/>
    </source>
</evidence>
<organism evidence="12 13">
    <name type="scientific">Oceaniferula marina</name>
    <dbReference type="NCBI Taxonomy" id="2748318"/>
    <lineage>
        <taxon>Bacteria</taxon>
        <taxon>Pseudomonadati</taxon>
        <taxon>Verrucomicrobiota</taxon>
        <taxon>Verrucomicrobiia</taxon>
        <taxon>Verrucomicrobiales</taxon>
        <taxon>Verrucomicrobiaceae</taxon>
        <taxon>Oceaniferula</taxon>
    </lineage>
</organism>
<evidence type="ECO:0000313" key="13">
    <source>
        <dbReference type="Proteomes" id="UP000557872"/>
    </source>
</evidence>
<dbReference type="CDD" id="cd06563">
    <property type="entry name" value="GH20_chitobiase-like"/>
    <property type="match status" value="1"/>
</dbReference>
<sequence>MNITTSILTAVMAIGLSSTMVSAETSQPEPLPSPLIPLPEKYETDGQTRRVDHLQLLSEEAPLQTTVKTCQALANSLLKGKQHALPVTLVIRADLKHPEAYHLTIPSSGSALIEAGSPAGAFYGVQTLLQLSRNGSSPCARIEDAPRFNWRGLMLDEARHFMGKDYVKHLLRTMAAHKMNRFHWHLTDDQGWRIEIKKYPYLTKTGAWRGPGTNAPVPKWDKDTPLAKKKYGGFYTQEDIKEIVAYASSLHIEIMPEIDVPGHAMAIAIAYPQVLPKQDGQTGKDVHGLKGNVLSVVDEKNYVMLNDIFGEIAALFPSPYIHVGGDEVNVNAWKASPEHRKYMEKHGMKHPSQLQNMFMLRLEKILKSHGKTLMGWNEIMHGGKLSNDTGVMAWISIGAGINAAKHGYPTVMAVGPHNYFDMKYPGHSETGHWWAGIVDTQRAYSWNPLFEDQLKPEQQKNILGVHCALWTEFVPDPENADYKLWPRACATAEVGWTQQNQREWTSFSGRLNQHLDYLDALKVGYRVKPPQAVIAQGKVTINQPFNGPAKILYTTDGSDPQVGSAKTYAGESFDASEASKLRYLTLRPNGRSSKIMKGAIREPIGKWDPSILAKGKTTLDIDVTNTVTAAGNWILDCQYQRGKQATRIHSAKLLANGKVISEANGQTIHGKQRNARLRLPVKSLQQGATYTLALTLEGVEGKDSRGAILLDRSIWIEPDTQVSTKVSHYGNNTPAKAANWVRSDWFWSDRPGRKGDRWEYTFAKPIKVTSIHVPTGKPNSNDDIIVDASIEVSADGKTFRNVGSFAYGTGKAKFDRPTEVKAVRVTLDADHQTWIIVRDLEMK</sequence>
<dbReference type="InterPro" id="IPR029018">
    <property type="entry name" value="Hex-like_dom2"/>
</dbReference>
<dbReference type="EMBL" id="JACBAZ010000002">
    <property type="protein sequence ID" value="NWK55136.1"/>
    <property type="molecule type" value="Genomic_DNA"/>
</dbReference>
<dbReference type="InterPro" id="IPR059177">
    <property type="entry name" value="GH29D-like_dom"/>
</dbReference>